<evidence type="ECO:0000256" key="1">
    <source>
        <dbReference type="ARBA" id="ARBA00009156"/>
    </source>
</evidence>
<evidence type="ECO:0000256" key="2">
    <source>
        <dbReference type="ARBA" id="ARBA00022679"/>
    </source>
</evidence>
<organism evidence="5 6">
    <name type="scientific">Vibrio variabilis</name>
    <dbReference type="NCBI Taxonomy" id="990271"/>
    <lineage>
        <taxon>Bacteria</taxon>
        <taxon>Pseudomonadati</taxon>
        <taxon>Pseudomonadota</taxon>
        <taxon>Gammaproteobacteria</taxon>
        <taxon>Vibrionales</taxon>
        <taxon>Vibrionaceae</taxon>
        <taxon>Vibrio</taxon>
    </lineage>
</organism>
<sequence length="140" mass="15482">MSLVLVLDCGATNLRAIAVDPEGQIVASQYLKNETVTGLTGVDHHIWDFEQIWQKLCQCAKSVITQVGAENVVALTVTTFGVDGAPFDENEQQIYPIISWKCPRTIETMKQVEKDIDRVSLYQVNGIGDYSFNTLTNSNG</sequence>
<dbReference type="Pfam" id="PF00370">
    <property type="entry name" value="FGGY_N"/>
    <property type="match status" value="1"/>
</dbReference>
<evidence type="ECO:0000259" key="4">
    <source>
        <dbReference type="Pfam" id="PF00370"/>
    </source>
</evidence>
<evidence type="ECO:0000313" key="6">
    <source>
        <dbReference type="Proteomes" id="UP000029223"/>
    </source>
</evidence>
<dbReference type="GO" id="GO:0008737">
    <property type="term" value="F:L-fuculokinase activity"/>
    <property type="evidence" value="ECO:0007669"/>
    <property type="project" value="UniProtKB-EC"/>
</dbReference>
<dbReference type="InterPro" id="IPR018484">
    <property type="entry name" value="FGGY_N"/>
</dbReference>
<feature type="domain" description="Carbohydrate kinase FGGY N-terminal" evidence="4">
    <location>
        <begin position="4"/>
        <end position="136"/>
    </location>
</feature>
<evidence type="ECO:0000256" key="3">
    <source>
        <dbReference type="ARBA" id="ARBA00022777"/>
    </source>
</evidence>
<accession>A0ABQ0JHG2</accession>
<dbReference type="EC" id="2.7.1.51" evidence="5"/>
<name>A0ABQ0JHG2_9VIBR</name>
<comment type="caution">
    <text evidence="5">The sequence shown here is derived from an EMBL/GenBank/DDBJ whole genome shotgun (WGS) entry which is preliminary data.</text>
</comment>
<dbReference type="PANTHER" id="PTHR43095">
    <property type="entry name" value="SUGAR KINASE"/>
    <property type="match status" value="1"/>
</dbReference>
<gene>
    <name evidence="5" type="ORF">JCM19239_5459</name>
</gene>
<keyword evidence="6" id="KW-1185">Reference proteome</keyword>
<dbReference type="EMBL" id="BBMS01000039">
    <property type="protein sequence ID" value="GAL28199.1"/>
    <property type="molecule type" value="Genomic_DNA"/>
</dbReference>
<evidence type="ECO:0000313" key="5">
    <source>
        <dbReference type="EMBL" id="GAL28199.1"/>
    </source>
</evidence>
<dbReference type="InterPro" id="IPR050406">
    <property type="entry name" value="FGGY_Carb_Kinase"/>
</dbReference>
<dbReference type="SUPFAM" id="SSF53067">
    <property type="entry name" value="Actin-like ATPase domain"/>
    <property type="match status" value="1"/>
</dbReference>
<protein>
    <submittedName>
        <fullName evidence="5">L-fuculokinase</fullName>
        <ecNumber evidence="5">2.7.1.51</ecNumber>
    </submittedName>
</protein>
<proteinExistence type="inferred from homology"/>
<dbReference type="Proteomes" id="UP000029223">
    <property type="component" value="Unassembled WGS sequence"/>
</dbReference>
<reference evidence="6" key="1">
    <citation type="submission" date="2014-09" db="EMBL/GenBank/DDBJ databases">
        <title>Vibrio variabilis JCM 19239. (C206) whole genome shotgun sequence.</title>
        <authorList>
            <person name="Sawabe T."/>
            <person name="Meirelles P."/>
            <person name="Nakanishi M."/>
            <person name="Sayaka M."/>
            <person name="Hattori M."/>
            <person name="Ohkuma M."/>
        </authorList>
    </citation>
    <scope>NUCLEOTIDE SEQUENCE [LARGE SCALE GENOMIC DNA]</scope>
    <source>
        <strain evidence="6">JCM 19239</strain>
    </source>
</reference>
<keyword evidence="2 5" id="KW-0808">Transferase</keyword>
<dbReference type="Gene3D" id="3.30.420.40">
    <property type="match status" value="1"/>
</dbReference>
<keyword evidence="3" id="KW-0418">Kinase</keyword>
<dbReference type="InterPro" id="IPR043129">
    <property type="entry name" value="ATPase_NBD"/>
</dbReference>
<comment type="similarity">
    <text evidence="1">Belongs to the FGGY kinase family.</text>
</comment>